<evidence type="ECO:0000313" key="2">
    <source>
        <dbReference type="Proteomes" id="UP001642464"/>
    </source>
</evidence>
<dbReference type="Proteomes" id="UP001642464">
    <property type="component" value="Unassembled WGS sequence"/>
</dbReference>
<proteinExistence type="predicted"/>
<feature type="non-terminal residue" evidence="1">
    <location>
        <position position="1"/>
    </location>
</feature>
<organism evidence="1 2">
    <name type="scientific">Durusdinium trenchii</name>
    <dbReference type="NCBI Taxonomy" id="1381693"/>
    <lineage>
        <taxon>Eukaryota</taxon>
        <taxon>Sar</taxon>
        <taxon>Alveolata</taxon>
        <taxon>Dinophyceae</taxon>
        <taxon>Suessiales</taxon>
        <taxon>Symbiodiniaceae</taxon>
        <taxon>Durusdinium</taxon>
    </lineage>
</organism>
<evidence type="ECO:0000313" key="1">
    <source>
        <dbReference type="EMBL" id="CAK9078169.1"/>
    </source>
</evidence>
<protein>
    <submittedName>
        <fullName evidence="1">Thebaine 6-O-demethylase</fullName>
    </submittedName>
</protein>
<comment type="caution">
    <text evidence="1">The sequence shown here is derived from an EMBL/GenBank/DDBJ whole genome shotgun (WGS) entry which is preliminary data.</text>
</comment>
<keyword evidence="2" id="KW-1185">Reference proteome</keyword>
<reference evidence="1 2" key="1">
    <citation type="submission" date="2024-02" db="EMBL/GenBank/DDBJ databases">
        <authorList>
            <person name="Chen Y."/>
            <person name="Shah S."/>
            <person name="Dougan E. K."/>
            <person name="Thang M."/>
            <person name="Chan C."/>
        </authorList>
    </citation>
    <scope>NUCLEOTIDE SEQUENCE [LARGE SCALE GENOMIC DNA]</scope>
</reference>
<sequence length="139" mass="15611">HGKLRHKVGALLHQVKLEVGFNAPSLSAYLRNVVGICTDQGVKHNMDNTCKDIWESVQGQADYSKNLRALESLLAPVPTRDKIIEVFFADPLDELDAQTASKLRVKLHYWQELPWKLLGINMPNLELARCVAVQCQHAA</sequence>
<name>A0ABP0PT92_9DINO</name>
<gene>
    <name evidence="1" type="ORF">SCF082_LOCUS37417</name>
</gene>
<accession>A0ABP0PT92</accession>
<dbReference type="EMBL" id="CAXAMM010038113">
    <property type="protein sequence ID" value="CAK9078169.1"/>
    <property type="molecule type" value="Genomic_DNA"/>
</dbReference>